<proteinExistence type="predicted"/>
<dbReference type="InterPro" id="IPR038461">
    <property type="entry name" value="Schlafen_AlbA_2_dom_sf"/>
</dbReference>
<keyword evidence="3" id="KW-1185">Reference proteome</keyword>
<evidence type="ECO:0000259" key="1">
    <source>
        <dbReference type="Pfam" id="PF04326"/>
    </source>
</evidence>
<organism evidence="2 3">
    <name type="scientific">Globicatella sulfidifaciens DSM 15739</name>
    <dbReference type="NCBI Taxonomy" id="1121925"/>
    <lineage>
        <taxon>Bacteria</taxon>
        <taxon>Bacillati</taxon>
        <taxon>Bacillota</taxon>
        <taxon>Bacilli</taxon>
        <taxon>Lactobacillales</taxon>
        <taxon>Aerococcaceae</taxon>
        <taxon>Globicatella</taxon>
    </lineage>
</organism>
<dbReference type="Gene3D" id="3.30.950.30">
    <property type="entry name" value="Schlafen, AAA domain"/>
    <property type="match status" value="1"/>
</dbReference>
<dbReference type="STRING" id="1121925.SAMN02746011_01912"/>
<dbReference type="Pfam" id="PF04326">
    <property type="entry name" value="SLFN_AlbA_2"/>
    <property type="match status" value="1"/>
</dbReference>
<dbReference type="RefSeq" id="WP_078756576.1">
    <property type="nucleotide sequence ID" value="NZ_FUWO01000026.1"/>
</dbReference>
<dbReference type="InterPro" id="IPR007421">
    <property type="entry name" value="Schlafen_AlbA_2_dom"/>
</dbReference>
<evidence type="ECO:0000313" key="2">
    <source>
        <dbReference type="EMBL" id="SJZ84753.1"/>
    </source>
</evidence>
<dbReference type="Proteomes" id="UP000189941">
    <property type="component" value="Unassembled WGS sequence"/>
</dbReference>
<dbReference type="OrthoDB" id="9807907at2"/>
<sequence length="399" mass="45646">MEIINIIENNIPEGQKLEFKQYVFEDGKFNRLVEKSKNNLVKEIIAFANSDGGTIIIGISEDEKHNPNDVIDIGVDNATFETWQQSFRQFISAKVKPVIHGIDLKLHNYEGKNLISISIPKSIMKPHAFDDGNKDSFFIRYGNTINSMRLEELRSAFHERDIIQSRVLNFKNERISKILSGEVMGPLENDSLLVLHIIPDWSMGLNSYVNLKEFKEDYKIDVFSPPRDFNSKMRRGWSNFNYDGLRIFYGDQTGAIDSYTQVFYNGSLECVERRMMNAPTSHGDDETRIYRWDRMEVLLVEKIRDFIESLSDHELPKPYNILVTLLNLNNKTAVGNSFGDSTPSGPITQTVIKIVPAYIDEEASLGEALFPLLTNLAHTFGYDYTSLYSNDGIPNPNVF</sequence>
<dbReference type="PANTHER" id="PTHR30595:SF6">
    <property type="entry name" value="SCHLAFEN ALBA-2 DOMAIN-CONTAINING PROTEIN"/>
    <property type="match status" value="1"/>
</dbReference>
<feature type="domain" description="Schlafen AlbA-2" evidence="1">
    <location>
        <begin position="13"/>
        <end position="148"/>
    </location>
</feature>
<dbReference type="EMBL" id="FUWO01000026">
    <property type="protein sequence ID" value="SJZ84753.1"/>
    <property type="molecule type" value="Genomic_DNA"/>
</dbReference>
<evidence type="ECO:0000313" key="3">
    <source>
        <dbReference type="Proteomes" id="UP000189941"/>
    </source>
</evidence>
<dbReference type="AlphaFoldDB" id="A0A1T4NZR4"/>
<reference evidence="3" key="1">
    <citation type="submission" date="2017-02" db="EMBL/GenBank/DDBJ databases">
        <authorList>
            <person name="Varghese N."/>
            <person name="Submissions S."/>
        </authorList>
    </citation>
    <scope>NUCLEOTIDE SEQUENCE [LARGE SCALE GENOMIC DNA]</scope>
    <source>
        <strain evidence="3">DSM 15739</strain>
    </source>
</reference>
<gene>
    <name evidence="2" type="ORF">SAMN02746011_01912</name>
</gene>
<name>A0A1T4NZR4_9LACT</name>
<protein>
    <submittedName>
        <fullName evidence="2">Predicted transcriptional regulator containing an HTH domain and an uncharacterized domain shared with the mammalian protein Schlafen</fullName>
    </submittedName>
</protein>
<accession>A0A1T4NZR4</accession>
<dbReference type="PANTHER" id="PTHR30595">
    <property type="entry name" value="GLPR-RELATED TRANSCRIPTIONAL REPRESSOR"/>
    <property type="match status" value="1"/>
</dbReference>